<dbReference type="Proteomes" id="UP001345963">
    <property type="component" value="Unassembled WGS sequence"/>
</dbReference>
<feature type="region of interest" description="Disordered" evidence="1">
    <location>
        <begin position="40"/>
        <end position="68"/>
    </location>
</feature>
<keyword evidence="3" id="KW-1185">Reference proteome</keyword>
<sequence>MPGSLQISLYNTNFSGLFTTTSCNLKRHIYCAPGMPAAMQQSNERGERGGAGTGGQTARKWRLIRQEG</sequence>
<evidence type="ECO:0000313" key="3">
    <source>
        <dbReference type="Proteomes" id="UP001345963"/>
    </source>
</evidence>
<evidence type="ECO:0000313" key="2">
    <source>
        <dbReference type="EMBL" id="MED6245290.1"/>
    </source>
</evidence>
<evidence type="ECO:0000256" key="1">
    <source>
        <dbReference type="SAM" id="MobiDB-lite"/>
    </source>
</evidence>
<organism evidence="2 3">
    <name type="scientific">Ataeniobius toweri</name>
    <dbReference type="NCBI Taxonomy" id="208326"/>
    <lineage>
        <taxon>Eukaryota</taxon>
        <taxon>Metazoa</taxon>
        <taxon>Chordata</taxon>
        <taxon>Craniata</taxon>
        <taxon>Vertebrata</taxon>
        <taxon>Euteleostomi</taxon>
        <taxon>Actinopterygii</taxon>
        <taxon>Neopterygii</taxon>
        <taxon>Teleostei</taxon>
        <taxon>Neoteleostei</taxon>
        <taxon>Acanthomorphata</taxon>
        <taxon>Ovalentaria</taxon>
        <taxon>Atherinomorphae</taxon>
        <taxon>Cyprinodontiformes</taxon>
        <taxon>Goodeidae</taxon>
        <taxon>Ataeniobius</taxon>
    </lineage>
</organism>
<dbReference type="EMBL" id="JAHUTI010040470">
    <property type="protein sequence ID" value="MED6245290.1"/>
    <property type="molecule type" value="Genomic_DNA"/>
</dbReference>
<comment type="caution">
    <text evidence="2">The sequence shown here is derived from an EMBL/GenBank/DDBJ whole genome shotgun (WGS) entry which is preliminary data.</text>
</comment>
<protein>
    <submittedName>
        <fullName evidence="2">Uncharacterized protein</fullName>
    </submittedName>
</protein>
<proteinExistence type="predicted"/>
<gene>
    <name evidence="2" type="ORF">ATANTOWER_001324</name>
</gene>
<reference evidence="2 3" key="1">
    <citation type="submission" date="2021-07" db="EMBL/GenBank/DDBJ databases">
        <authorList>
            <person name="Palmer J.M."/>
        </authorList>
    </citation>
    <scope>NUCLEOTIDE SEQUENCE [LARGE SCALE GENOMIC DNA]</scope>
    <source>
        <strain evidence="2 3">AT_MEX2019</strain>
        <tissue evidence="2">Muscle</tissue>
    </source>
</reference>
<name>A0ABU7B6M5_9TELE</name>
<accession>A0ABU7B6M5</accession>
<feature type="compositionally biased region" description="Basic residues" evidence="1">
    <location>
        <begin position="59"/>
        <end position="68"/>
    </location>
</feature>